<sequence>VFPPLSSSSSSSSSSSLHYPPLPSTSSLLSEREGSKTKRRSEEKEEIPPSSSSRSWGARDVSENGETKKKTLEEDGVAGEDEREEKIACPACTYLNQCVRTSCQLCGHSLRRKDATGGGKHNKGKRTLLHFG</sequence>
<dbReference type="VEuPathDB" id="ToxoDB:CSUI_007333"/>
<feature type="region of interest" description="Disordered" evidence="1">
    <location>
        <begin position="1"/>
        <end position="83"/>
    </location>
</feature>
<feature type="compositionally biased region" description="Low complexity" evidence="1">
    <location>
        <begin position="1"/>
        <end position="29"/>
    </location>
</feature>
<feature type="compositionally biased region" description="Basic and acidic residues" evidence="1">
    <location>
        <begin position="60"/>
        <end position="73"/>
    </location>
</feature>
<evidence type="ECO:0000256" key="1">
    <source>
        <dbReference type="SAM" id="MobiDB-lite"/>
    </source>
</evidence>
<dbReference type="Proteomes" id="UP000221165">
    <property type="component" value="Unassembled WGS sequence"/>
</dbReference>
<comment type="caution">
    <text evidence="2">The sequence shown here is derived from an EMBL/GenBank/DDBJ whole genome shotgun (WGS) entry which is preliminary data.</text>
</comment>
<keyword evidence="3" id="KW-1185">Reference proteome</keyword>
<feature type="compositionally biased region" description="Acidic residues" evidence="1">
    <location>
        <begin position="74"/>
        <end position="83"/>
    </location>
</feature>
<accession>A0A2C6JVK0</accession>
<feature type="compositionally biased region" description="Basic and acidic residues" evidence="1">
    <location>
        <begin position="30"/>
        <end position="47"/>
    </location>
</feature>
<evidence type="ECO:0000313" key="3">
    <source>
        <dbReference type="Proteomes" id="UP000221165"/>
    </source>
</evidence>
<dbReference type="OrthoDB" id="332911at2759"/>
<dbReference type="EMBL" id="MIGC01003843">
    <property type="protein sequence ID" value="PHJ18841.1"/>
    <property type="molecule type" value="Genomic_DNA"/>
</dbReference>
<dbReference type="Gene3D" id="2.30.30.380">
    <property type="entry name" value="Zn-finger domain of Sec23/24"/>
    <property type="match status" value="1"/>
</dbReference>
<dbReference type="GeneID" id="94430690"/>
<reference evidence="2 3" key="1">
    <citation type="journal article" date="2017" name="Int. J. Parasitol.">
        <title>The genome of the protozoan parasite Cystoisospora suis and a reverse vaccinology approach to identify vaccine candidates.</title>
        <authorList>
            <person name="Palmieri N."/>
            <person name="Shrestha A."/>
            <person name="Ruttkowski B."/>
            <person name="Beck T."/>
            <person name="Vogl C."/>
            <person name="Tomley F."/>
            <person name="Blake D.P."/>
            <person name="Joachim A."/>
        </authorList>
    </citation>
    <scope>NUCLEOTIDE SEQUENCE [LARGE SCALE GENOMIC DNA]</scope>
    <source>
        <strain evidence="2 3">Wien I</strain>
    </source>
</reference>
<protein>
    <submittedName>
        <fullName evidence="2">Uncharacterized protein</fullName>
    </submittedName>
</protein>
<feature type="non-terminal residue" evidence="2">
    <location>
        <position position="1"/>
    </location>
</feature>
<gene>
    <name evidence="2" type="ORF">CSUI_007333</name>
</gene>
<dbReference type="AlphaFoldDB" id="A0A2C6JVK0"/>
<organism evidence="2 3">
    <name type="scientific">Cystoisospora suis</name>
    <dbReference type="NCBI Taxonomy" id="483139"/>
    <lineage>
        <taxon>Eukaryota</taxon>
        <taxon>Sar</taxon>
        <taxon>Alveolata</taxon>
        <taxon>Apicomplexa</taxon>
        <taxon>Conoidasida</taxon>
        <taxon>Coccidia</taxon>
        <taxon>Eucoccidiorida</taxon>
        <taxon>Eimeriorina</taxon>
        <taxon>Sarcocystidae</taxon>
        <taxon>Cystoisospora</taxon>
    </lineage>
</organism>
<proteinExistence type="predicted"/>
<name>A0A2C6JVK0_9APIC</name>
<dbReference type="RefSeq" id="XP_067920546.1">
    <property type="nucleotide sequence ID" value="XM_068067479.1"/>
</dbReference>
<evidence type="ECO:0000313" key="2">
    <source>
        <dbReference type="EMBL" id="PHJ18841.1"/>
    </source>
</evidence>